<evidence type="ECO:0000313" key="8">
    <source>
        <dbReference type="EMBL" id="BCU68820.1"/>
    </source>
</evidence>
<comment type="similarity">
    <text evidence="3">Belongs to the [NiFe]/[NiFeSe] hydrogenase large subunit family.</text>
</comment>
<dbReference type="GO" id="GO:0016151">
    <property type="term" value="F:nickel cation binding"/>
    <property type="evidence" value="ECO:0007669"/>
    <property type="project" value="InterPro"/>
</dbReference>
<dbReference type="InterPro" id="IPR001501">
    <property type="entry name" value="Ni-dep_hyd_lsu"/>
</dbReference>
<feature type="binding site" evidence="7">
    <location>
        <position position="79"/>
    </location>
    <ligand>
        <name>Ni(2+)</name>
        <dbReference type="ChEBI" id="CHEBI:49786"/>
    </ligand>
</feature>
<feature type="binding site" evidence="7">
    <location>
        <position position="82"/>
    </location>
    <ligand>
        <name>Ni(2+)</name>
        <dbReference type="ChEBI" id="CHEBI:49786"/>
    </ligand>
</feature>
<comment type="cofactor">
    <cofactor evidence="1 7">
        <name>Ni(2+)</name>
        <dbReference type="ChEBI" id="CHEBI:49786"/>
    </cofactor>
</comment>
<reference evidence="8 9" key="1">
    <citation type="submission" date="2021-04" db="EMBL/GenBank/DDBJ databases">
        <title>Complete genome sequence of Stygiolobus sp. KN-1.</title>
        <authorList>
            <person name="Nakamura K."/>
            <person name="Sakai H."/>
            <person name="Kurosawa N."/>
        </authorList>
    </citation>
    <scope>NUCLEOTIDE SEQUENCE [LARGE SCALE GENOMIC DNA]</scope>
    <source>
        <strain evidence="8 9">KN-1</strain>
    </source>
</reference>
<dbReference type="PANTHER" id="PTHR42958:SF4">
    <property type="entry name" value="HYDROGENASE EXPRESSION_FORMATION PROTEIN HUPK"/>
    <property type="match status" value="1"/>
</dbReference>
<dbReference type="GeneID" id="66161867"/>
<dbReference type="AlphaFoldDB" id="A0A8D5ZHR1"/>
<evidence type="ECO:0000256" key="3">
    <source>
        <dbReference type="ARBA" id="ARBA00009292"/>
    </source>
</evidence>
<protein>
    <submittedName>
        <fullName evidence="8">Hydrogenase large subunit</fullName>
    </submittedName>
</protein>
<dbReference type="Proteomes" id="UP000825123">
    <property type="component" value="Chromosome"/>
</dbReference>
<dbReference type="Gene3D" id="1.10.645.10">
    <property type="entry name" value="Cytochrome-c3 Hydrogenase, chain B"/>
    <property type="match status" value="1"/>
</dbReference>
<accession>A0A8D5ZHR1</accession>
<dbReference type="EMBL" id="AP024597">
    <property type="protein sequence ID" value="BCU68820.1"/>
    <property type="molecule type" value="Genomic_DNA"/>
</dbReference>
<dbReference type="InterPro" id="IPR029014">
    <property type="entry name" value="NiFe-Hase_large"/>
</dbReference>
<evidence type="ECO:0000313" key="9">
    <source>
        <dbReference type="Proteomes" id="UP000825123"/>
    </source>
</evidence>
<dbReference type="Pfam" id="PF00374">
    <property type="entry name" value="NiFeSe_Hases"/>
    <property type="match status" value="1"/>
</dbReference>
<keyword evidence="7" id="KW-0408">Iron</keyword>
<name>A0A8D5ZHR1_9CREN</name>
<proteinExistence type="inferred from homology"/>
<evidence type="ECO:0000256" key="2">
    <source>
        <dbReference type="ARBA" id="ARBA00004196"/>
    </source>
</evidence>
<organism evidence="8 9">
    <name type="scientific">Stygiolobus caldivivus</name>
    <dbReference type="NCBI Taxonomy" id="2824673"/>
    <lineage>
        <taxon>Archaea</taxon>
        <taxon>Thermoproteota</taxon>
        <taxon>Thermoprotei</taxon>
        <taxon>Sulfolobales</taxon>
        <taxon>Sulfolobaceae</taxon>
        <taxon>Stygiolobus</taxon>
    </lineage>
</organism>
<dbReference type="PROSITE" id="PS00507">
    <property type="entry name" value="NI_HGENASE_L_1"/>
    <property type="match status" value="1"/>
</dbReference>
<dbReference type="SUPFAM" id="SSF56762">
    <property type="entry name" value="HydB/Nqo4-like"/>
    <property type="match status" value="2"/>
</dbReference>
<keyword evidence="9" id="KW-1185">Reference proteome</keyword>
<comment type="cofactor">
    <cofactor evidence="7">
        <name>Fe cation</name>
        <dbReference type="ChEBI" id="CHEBI:24875"/>
    </cofactor>
</comment>
<keyword evidence="7" id="KW-0460">Magnesium</keyword>
<keyword evidence="6" id="KW-0560">Oxidoreductase</keyword>
<comment type="subcellular location">
    <subcellularLocation>
        <location evidence="2">Cell envelope</location>
    </subcellularLocation>
</comment>
<keyword evidence="4 7" id="KW-0533">Nickel</keyword>
<feature type="binding site" evidence="7">
    <location>
        <position position="60"/>
    </location>
    <ligand>
        <name>Mg(2+)</name>
        <dbReference type="ChEBI" id="CHEBI:18420"/>
    </ligand>
</feature>
<evidence type="ECO:0000256" key="6">
    <source>
        <dbReference type="ARBA" id="ARBA00023002"/>
    </source>
</evidence>
<gene>
    <name evidence="8" type="ORF">KN1_01170</name>
</gene>
<keyword evidence="5 7" id="KW-0479">Metal-binding</keyword>
<dbReference type="GO" id="GO:0008901">
    <property type="term" value="F:ferredoxin hydrogenase activity"/>
    <property type="evidence" value="ECO:0007669"/>
    <property type="project" value="InterPro"/>
</dbReference>
<sequence length="756" mass="82695">MSGSPNSYLFKYDWTKPVVIEPIVRIKPELGIQVTVNMEGTNQARATEAYAGAGMFRGFEIFLRNKPAPDVIMLTSRECGICGEHHQFIERIAQEMAMGGYAPPPLGLETIILANDAAMVYDATVHLTALGGPDWSSLFFKIAGYYPPEIYQLAQQTPISNVLELSEAFPNGAPSELKFSGVTMKTVADIMDGLVPIIGAIWLEGAYVWRIMHEAEVLYYLRIPHPISMVPGGIGVPATVENLQRYLQRLIDGTAYAKKQVAYWEVLNLFLNDYGNNFGVQAYYDKNFDNLGFAEMGNRPGNFVSYGQSDVSEAPSVTPSSTPVSPYDGTYENMGDWGRARVVKPGLVIQTSPNSPPTLVTNSLIDINLGIREFVESSFYDDWVNNPQVPSEVSGISEDPIGNPVSPYHPWKKWTIPSPQARGYPFGSGNSMGKYSWAVSPRIVPYANHKPTMNSFFNVEADPQAVMWAQVLQPQAPHPIYTANYPSAGIQITYNSNQQSVTWNLPKTVSARIALPPELQGEIDITYVSPWALSSKLSNGSITVVTNAVERMRARAHECALDAGGAWIGWFSALKYLTQGQTVVSRGNQYDWTYKANTSNGVALGVGMKEAPRGAQYHSEVIAPGSGPTTPTINPQQIQPTTVNSGPRVTGSYQDVIGTIGPFSLLAQNGGAGTFEEVIQGNPAYNIQGVPKLTVTPFDQWDGFEFAATLRSFDPCFVCGVHVVLPNGKVRYISLGAPIDLAESVKAFYKFAMRVK</sequence>
<dbReference type="InterPro" id="IPR050867">
    <property type="entry name" value="NiFe/NiFeSe_hydrgnase_LSU"/>
</dbReference>
<dbReference type="InterPro" id="IPR018194">
    <property type="entry name" value="Ni-dep_hyd_lsu_Ni_BS"/>
</dbReference>
<evidence type="ECO:0000256" key="5">
    <source>
        <dbReference type="ARBA" id="ARBA00022723"/>
    </source>
</evidence>
<evidence type="ECO:0000256" key="4">
    <source>
        <dbReference type="ARBA" id="ARBA00022596"/>
    </source>
</evidence>
<evidence type="ECO:0000256" key="1">
    <source>
        <dbReference type="ARBA" id="ARBA00001967"/>
    </source>
</evidence>
<dbReference type="KEGG" id="csty:KN1_01170"/>
<dbReference type="PANTHER" id="PTHR42958">
    <property type="entry name" value="HYDROGENASE-2 LARGE CHAIN"/>
    <property type="match status" value="1"/>
</dbReference>
<evidence type="ECO:0000256" key="7">
    <source>
        <dbReference type="PIRSR" id="PIRSR601501-1"/>
    </source>
</evidence>
<feature type="binding site" evidence="7">
    <location>
        <position position="82"/>
    </location>
    <ligand>
        <name>Fe cation</name>
        <dbReference type="ChEBI" id="CHEBI:24875"/>
    </ligand>
</feature>
<dbReference type="RefSeq" id="WP_221288702.1">
    <property type="nucleotide sequence ID" value="NZ_AP024597.1"/>
</dbReference>